<sequence length="390" mass="39848">MSALASPWGVGPFEGVSASGSADSLSPFACARPNAFAACGRISTSSGSGAGTHYECLAYSPRQVSSSGGSSQYTNTLYNSGSDDEEEDEPSSPTAAPADAPCSPRQQPCTPTSTTIGRDTPATPATTTSSSADPCCCCLSPRTEAQVAAAFGRFDWASEPEWSALRDAQMRTLEHFGLIHWTLSDLHDAQLAEAFASVDWAALAATSAAACVSATATAAAAIAAATTTSSCEFEVEAPCEDFGLLREAADEAVLALLSPAHQRGYRLAAADVVLMCADMADLEACGLVGWTPKRLALDTAFRRLVLKAPAAEAEAGEAAGSSGDSCCGSPCCTSAGGSSYSPCSTSTSTRGSCGAWWLADEEDEAVQALVFGEGELAGSCDADEPRPSMQ</sequence>
<dbReference type="OrthoDB" id="559842at2759"/>
<organism evidence="2 3">
    <name type="scientific">Chlamydomonas incerta</name>
    <dbReference type="NCBI Taxonomy" id="51695"/>
    <lineage>
        <taxon>Eukaryota</taxon>
        <taxon>Viridiplantae</taxon>
        <taxon>Chlorophyta</taxon>
        <taxon>core chlorophytes</taxon>
        <taxon>Chlorophyceae</taxon>
        <taxon>CS clade</taxon>
        <taxon>Chlamydomonadales</taxon>
        <taxon>Chlamydomonadaceae</taxon>
        <taxon>Chlamydomonas</taxon>
    </lineage>
</organism>
<evidence type="ECO:0000313" key="3">
    <source>
        <dbReference type="Proteomes" id="UP000650467"/>
    </source>
</evidence>
<feature type="compositionally biased region" description="Low complexity" evidence="1">
    <location>
        <begin position="91"/>
        <end position="101"/>
    </location>
</feature>
<accession>A0A835T3V5</accession>
<evidence type="ECO:0000313" key="2">
    <source>
        <dbReference type="EMBL" id="KAG2433369.1"/>
    </source>
</evidence>
<feature type="region of interest" description="Disordered" evidence="1">
    <location>
        <begin position="62"/>
        <end position="133"/>
    </location>
</feature>
<dbReference type="EMBL" id="JAEHOC010000019">
    <property type="protein sequence ID" value="KAG2433369.1"/>
    <property type="molecule type" value="Genomic_DNA"/>
</dbReference>
<keyword evidence="3" id="KW-1185">Reference proteome</keyword>
<feature type="compositionally biased region" description="Low complexity" evidence="1">
    <location>
        <begin position="119"/>
        <end position="133"/>
    </location>
</feature>
<evidence type="ECO:0000256" key="1">
    <source>
        <dbReference type="SAM" id="MobiDB-lite"/>
    </source>
</evidence>
<proteinExistence type="predicted"/>
<dbReference type="AlphaFoldDB" id="A0A835T3V5"/>
<dbReference type="Proteomes" id="UP000650467">
    <property type="component" value="Unassembled WGS sequence"/>
</dbReference>
<protein>
    <submittedName>
        <fullName evidence="2">Uncharacterized protein</fullName>
    </submittedName>
</protein>
<reference evidence="2" key="1">
    <citation type="journal article" date="2020" name="bioRxiv">
        <title>Comparative genomics of Chlamydomonas.</title>
        <authorList>
            <person name="Craig R.J."/>
            <person name="Hasan A.R."/>
            <person name="Ness R.W."/>
            <person name="Keightley P.D."/>
        </authorList>
    </citation>
    <scope>NUCLEOTIDE SEQUENCE</scope>
    <source>
        <strain evidence="2">SAG 7.73</strain>
    </source>
</reference>
<name>A0A835T3V5_CHLIN</name>
<feature type="compositionally biased region" description="Polar residues" evidence="1">
    <location>
        <begin position="104"/>
        <end position="117"/>
    </location>
</feature>
<gene>
    <name evidence="2" type="ORF">HXX76_008430</name>
</gene>
<comment type="caution">
    <text evidence="2">The sequence shown here is derived from an EMBL/GenBank/DDBJ whole genome shotgun (WGS) entry which is preliminary data.</text>
</comment>